<organism evidence="1 2">
    <name type="scientific">Vibrio quintilis</name>
    <dbReference type="NCBI Taxonomy" id="1117707"/>
    <lineage>
        <taxon>Bacteria</taxon>
        <taxon>Pseudomonadati</taxon>
        <taxon>Pseudomonadota</taxon>
        <taxon>Gammaproteobacteria</taxon>
        <taxon>Vibrionales</taxon>
        <taxon>Vibrionaceae</taxon>
        <taxon>Vibrio</taxon>
    </lineage>
</organism>
<proteinExistence type="predicted"/>
<sequence>MDSAASCSKSFLPRSVLEQVFSQIRFNFYSNI</sequence>
<dbReference type="Proteomes" id="UP000184600">
    <property type="component" value="Unassembled WGS sequence"/>
</dbReference>
<accession>A0A1M7YU63</accession>
<name>A0A1M7YU63_9VIBR</name>
<reference evidence="2" key="1">
    <citation type="submission" date="2016-12" db="EMBL/GenBank/DDBJ databases">
        <authorList>
            <person name="Rodrigo-Torres L."/>
            <person name="Arahal R.D."/>
            <person name="Lucena T."/>
        </authorList>
    </citation>
    <scope>NUCLEOTIDE SEQUENCE [LARGE SCALE GENOMIC DNA]</scope>
</reference>
<evidence type="ECO:0000313" key="2">
    <source>
        <dbReference type="Proteomes" id="UP000184600"/>
    </source>
</evidence>
<protein>
    <submittedName>
        <fullName evidence="1">Uncharacterized protein</fullName>
    </submittedName>
</protein>
<dbReference type="AlphaFoldDB" id="A0A1M7YU63"/>
<gene>
    <name evidence="1" type="ORF">VQ7734_01909</name>
</gene>
<keyword evidence="2" id="KW-1185">Reference proteome</keyword>
<dbReference type="EMBL" id="FRFG01000021">
    <property type="protein sequence ID" value="SHO56142.1"/>
    <property type="molecule type" value="Genomic_DNA"/>
</dbReference>
<evidence type="ECO:0000313" key="1">
    <source>
        <dbReference type="EMBL" id="SHO56142.1"/>
    </source>
</evidence>